<accession>A0A2P2QCV4</accession>
<evidence type="ECO:0000313" key="2">
    <source>
        <dbReference type="EMBL" id="MBX64846.1"/>
    </source>
</evidence>
<dbReference type="EMBL" id="GGEC01084362">
    <property type="protein sequence ID" value="MBX64846.1"/>
    <property type="molecule type" value="Transcribed_RNA"/>
</dbReference>
<name>A0A2P2QCV4_RHIMU</name>
<evidence type="ECO:0008006" key="3">
    <source>
        <dbReference type="Google" id="ProtNLM"/>
    </source>
</evidence>
<keyword evidence="1" id="KW-0732">Signal</keyword>
<feature type="signal peptide" evidence="1">
    <location>
        <begin position="1"/>
        <end position="15"/>
    </location>
</feature>
<sequence length="72" mass="8705">MKLLFSFLILSCTNCFLSVKNFRHYFCCTFLQKEQNTVSCSEQLHQLCYHRIWVTQSYELKDYTLSKGRFYA</sequence>
<dbReference type="AlphaFoldDB" id="A0A2P2QCV4"/>
<proteinExistence type="predicted"/>
<organism evidence="2">
    <name type="scientific">Rhizophora mucronata</name>
    <name type="common">Asiatic mangrove</name>
    <dbReference type="NCBI Taxonomy" id="61149"/>
    <lineage>
        <taxon>Eukaryota</taxon>
        <taxon>Viridiplantae</taxon>
        <taxon>Streptophyta</taxon>
        <taxon>Embryophyta</taxon>
        <taxon>Tracheophyta</taxon>
        <taxon>Spermatophyta</taxon>
        <taxon>Magnoliopsida</taxon>
        <taxon>eudicotyledons</taxon>
        <taxon>Gunneridae</taxon>
        <taxon>Pentapetalae</taxon>
        <taxon>rosids</taxon>
        <taxon>fabids</taxon>
        <taxon>Malpighiales</taxon>
        <taxon>Rhizophoraceae</taxon>
        <taxon>Rhizophora</taxon>
    </lineage>
</organism>
<protein>
    <recommendedName>
        <fullName evidence="3">Secreted protein</fullName>
    </recommendedName>
</protein>
<feature type="chain" id="PRO_5015185515" description="Secreted protein" evidence="1">
    <location>
        <begin position="16"/>
        <end position="72"/>
    </location>
</feature>
<evidence type="ECO:0000256" key="1">
    <source>
        <dbReference type="SAM" id="SignalP"/>
    </source>
</evidence>
<reference evidence="2" key="1">
    <citation type="submission" date="2018-02" db="EMBL/GenBank/DDBJ databases">
        <title>Rhizophora mucronata_Transcriptome.</title>
        <authorList>
            <person name="Meera S.P."/>
            <person name="Sreeshan A."/>
            <person name="Augustine A."/>
        </authorList>
    </citation>
    <scope>NUCLEOTIDE SEQUENCE</scope>
    <source>
        <tissue evidence="2">Leaf</tissue>
    </source>
</reference>